<proteinExistence type="predicted"/>
<feature type="transmembrane region" description="Helical" evidence="1">
    <location>
        <begin position="360"/>
        <end position="382"/>
    </location>
</feature>
<dbReference type="InterPro" id="IPR045691">
    <property type="entry name" value="DUF6056"/>
</dbReference>
<dbReference type="OrthoDB" id="1995498at2"/>
<evidence type="ECO:0000256" key="1">
    <source>
        <dbReference type="SAM" id="Phobius"/>
    </source>
</evidence>
<feature type="transmembrane region" description="Helical" evidence="1">
    <location>
        <begin position="106"/>
        <end position="127"/>
    </location>
</feature>
<reference evidence="2" key="1">
    <citation type="submission" date="2018-09" db="EMBL/GenBank/DDBJ databases">
        <title>Murine metabolic-syndrome-specific gut microbial biobank.</title>
        <authorList>
            <person name="Liu C."/>
        </authorList>
    </citation>
    <scope>NUCLEOTIDE SEQUENCE</scope>
    <source>
        <strain evidence="2">D42-62</strain>
    </source>
</reference>
<gene>
    <name evidence="2" type="ORF">D5281_01590</name>
</gene>
<organism evidence="2 3">
    <name type="scientific">Parablautia muri</name>
    <dbReference type="NCBI Taxonomy" id="2320879"/>
    <lineage>
        <taxon>Bacteria</taxon>
        <taxon>Bacillati</taxon>
        <taxon>Bacillota</taxon>
        <taxon>Clostridia</taxon>
        <taxon>Lachnospirales</taxon>
        <taxon>Lachnospiraceae</taxon>
        <taxon>Parablautia</taxon>
    </lineage>
</organism>
<keyword evidence="1" id="KW-0812">Transmembrane</keyword>
<evidence type="ECO:0000313" key="2">
    <source>
        <dbReference type="EMBL" id="NBJ91309.1"/>
    </source>
</evidence>
<keyword evidence="1" id="KW-1133">Transmembrane helix</keyword>
<feature type="transmembrane region" description="Helical" evidence="1">
    <location>
        <begin position="163"/>
        <end position="187"/>
    </location>
</feature>
<feature type="transmembrane region" description="Helical" evidence="1">
    <location>
        <begin position="199"/>
        <end position="226"/>
    </location>
</feature>
<feature type="transmembrane region" description="Helical" evidence="1">
    <location>
        <begin position="139"/>
        <end position="157"/>
    </location>
</feature>
<feature type="transmembrane region" description="Helical" evidence="1">
    <location>
        <begin position="238"/>
        <end position="256"/>
    </location>
</feature>
<feature type="transmembrane region" description="Helical" evidence="1">
    <location>
        <begin position="403"/>
        <end position="422"/>
    </location>
</feature>
<feature type="transmembrane region" description="Helical" evidence="1">
    <location>
        <begin position="21"/>
        <end position="42"/>
    </location>
</feature>
<dbReference type="EMBL" id="QZDT01000001">
    <property type="protein sequence ID" value="NBJ91309.1"/>
    <property type="molecule type" value="Genomic_DNA"/>
</dbReference>
<evidence type="ECO:0000313" key="3">
    <source>
        <dbReference type="Proteomes" id="UP001154420"/>
    </source>
</evidence>
<accession>A0A9X5BC74</accession>
<sequence>MERKNNLKDKIGLLLEKINTKVMALALSFVFIISMLPIWYLAFYARPSGDDYGYSMGTHQAWLRTHSLIEVFKAGIETTRNMCRVWNGDWFTVFLFTLMPEVFVPYSFWIVPLASTLAVCISTIYLVHEVTVNRLKFKWYESITIAVIILMSSYQFIPSTAIGMYWYVGTVHYMFPHVLALLLLAYLSKFERTGRIRYIVYSTIGLVMIGGSSYFSFFLVFFIYLPVVILRFKKFKKVLLLGIPFMAGTVALFFQIMAPGNAARGGEDFGFSWQKIIRTILESLVQGIVSIGTFAKNKTLIFILLIVLAILVWEFFLKTDMKVQFKLPFIFLGYMYCIYASMFTPSIYVKGEVSLGPATMQYITFILTITASIIYIEGWLINHLKGKGKQGFLLNEKSYQKSVMVPCICILGLEVILFDGMLGNSVFKRSCEYVISGQADDFRMQIKSQMEILLDDSVKEAYLCPINPEQGPLMHMPVTTDSGAFTNWAVAGFYGKDKVIMQELE</sequence>
<dbReference type="Proteomes" id="UP001154420">
    <property type="component" value="Unassembled WGS sequence"/>
</dbReference>
<dbReference type="Pfam" id="PF19528">
    <property type="entry name" value="DUF6056"/>
    <property type="match status" value="1"/>
</dbReference>
<dbReference type="AlphaFoldDB" id="A0A9X5BC74"/>
<comment type="caution">
    <text evidence="2">The sequence shown here is derived from an EMBL/GenBank/DDBJ whole genome shotgun (WGS) entry which is preliminary data.</text>
</comment>
<feature type="transmembrane region" description="Helical" evidence="1">
    <location>
        <begin position="300"/>
        <end position="317"/>
    </location>
</feature>
<protein>
    <submittedName>
        <fullName evidence="2">Uncharacterized protein</fullName>
    </submittedName>
</protein>
<keyword evidence="3" id="KW-1185">Reference proteome</keyword>
<feature type="transmembrane region" description="Helical" evidence="1">
    <location>
        <begin position="329"/>
        <end position="348"/>
    </location>
</feature>
<dbReference type="RefSeq" id="WP_160558384.1">
    <property type="nucleotide sequence ID" value="NZ_QZDT01000001.1"/>
</dbReference>
<name>A0A9X5BC74_9FIRM</name>
<keyword evidence="1" id="KW-0472">Membrane</keyword>